<accession>A0A1D6P9F1</accession>
<feature type="domain" description="Protein kinase" evidence="6">
    <location>
        <begin position="1"/>
        <end position="99"/>
    </location>
</feature>
<keyword evidence="3" id="KW-0547">Nucleotide-binding</keyword>
<dbReference type="InterPro" id="IPR050108">
    <property type="entry name" value="CDK"/>
</dbReference>
<sequence length="99" mass="10796">MDRKTMALKIADLGLSRAITVPVKKYTHEILTLWYRAPEVLLGATHYSTPVDIWSVGCIFANSFILTISVTDYSVTGSKSKGILAAQTSKSTELTAFLA</sequence>
<dbReference type="GO" id="GO:0005524">
    <property type="term" value="F:ATP binding"/>
    <property type="evidence" value="ECO:0007669"/>
    <property type="project" value="UniProtKB-KW"/>
</dbReference>
<comment type="catalytic activity">
    <reaction evidence="5">
        <text>[DNA-directed RNA polymerase] + ATP = phospho-[DNA-directed RNA polymerase] + ADP + H(+)</text>
        <dbReference type="Rhea" id="RHEA:10216"/>
        <dbReference type="Rhea" id="RHEA-COMP:11321"/>
        <dbReference type="Rhea" id="RHEA-COMP:11322"/>
        <dbReference type="ChEBI" id="CHEBI:15378"/>
        <dbReference type="ChEBI" id="CHEBI:30616"/>
        <dbReference type="ChEBI" id="CHEBI:43176"/>
        <dbReference type="ChEBI" id="CHEBI:68546"/>
        <dbReference type="ChEBI" id="CHEBI:456216"/>
        <dbReference type="EC" id="2.7.11.23"/>
    </reaction>
</comment>
<name>A0A1D6P9F1_MAIZE</name>
<keyword evidence="7" id="KW-0418">Kinase</keyword>
<evidence type="ECO:0000256" key="2">
    <source>
        <dbReference type="ARBA" id="ARBA00022553"/>
    </source>
</evidence>
<dbReference type="Gene3D" id="1.10.510.10">
    <property type="entry name" value="Transferase(Phosphotransferase) domain 1"/>
    <property type="match status" value="1"/>
</dbReference>
<reference evidence="7" key="1">
    <citation type="submission" date="2015-12" db="EMBL/GenBank/DDBJ databases">
        <title>Update maize B73 reference genome by single molecule sequencing technologies.</title>
        <authorList>
            <consortium name="Maize Genome Sequencing Project"/>
            <person name="Ware D."/>
        </authorList>
    </citation>
    <scope>NUCLEOTIDE SEQUENCE</scope>
    <source>
        <tissue evidence="7">Seedling</tissue>
    </source>
</reference>
<dbReference type="InterPro" id="IPR000719">
    <property type="entry name" value="Prot_kinase_dom"/>
</dbReference>
<dbReference type="Pfam" id="PF00069">
    <property type="entry name" value="Pkinase"/>
    <property type="match status" value="1"/>
</dbReference>
<dbReference type="PROSITE" id="PS50011">
    <property type="entry name" value="PROTEIN_KINASE_DOM"/>
    <property type="match status" value="1"/>
</dbReference>
<keyword evidence="2" id="KW-0597">Phosphoprotein</keyword>
<keyword evidence="4" id="KW-0067">ATP-binding</keyword>
<dbReference type="STRING" id="4577.A0A1D6P9F1"/>
<keyword evidence="7" id="KW-0808">Transferase</keyword>
<gene>
    <name evidence="7" type="ORF">ZEAMMB73_Zm00001d047430</name>
</gene>
<dbReference type="SMR" id="A0A1D6P9F1"/>
<evidence type="ECO:0000256" key="1">
    <source>
        <dbReference type="ARBA" id="ARBA00012409"/>
    </source>
</evidence>
<evidence type="ECO:0000259" key="6">
    <source>
        <dbReference type="PROSITE" id="PS50011"/>
    </source>
</evidence>
<dbReference type="InterPro" id="IPR011009">
    <property type="entry name" value="Kinase-like_dom_sf"/>
</dbReference>
<dbReference type="EC" id="2.7.11.23" evidence="1"/>
<evidence type="ECO:0000256" key="4">
    <source>
        <dbReference type="ARBA" id="ARBA00022840"/>
    </source>
</evidence>
<dbReference type="GO" id="GO:0008353">
    <property type="term" value="F:RNA polymerase II CTD heptapeptide repeat kinase activity"/>
    <property type="evidence" value="ECO:0007669"/>
    <property type="project" value="UniProtKB-EC"/>
</dbReference>
<dbReference type="PANTHER" id="PTHR24056:SF178">
    <property type="entry name" value="CYCLIN-DEPENDENT KINASE B2-2"/>
    <property type="match status" value="1"/>
</dbReference>
<dbReference type="EMBL" id="CM000785">
    <property type="protein sequence ID" value="AQL06421.1"/>
    <property type="molecule type" value="Genomic_DNA"/>
</dbReference>
<evidence type="ECO:0000313" key="7">
    <source>
        <dbReference type="EMBL" id="AQL06421.1"/>
    </source>
</evidence>
<dbReference type="AlphaFoldDB" id="A0A1D6P9F1"/>
<evidence type="ECO:0000256" key="3">
    <source>
        <dbReference type="ARBA" id="ARBA00022741"/>
    </source>
</evidence>
<dbReference type="SUPFAM" id="SSF56112">
    <property type="entry name" value="Protein kinase-like (PK-like)"/>
    <property type="match status" value="1"/>
</dbReference>
<organism evidence="7">
    <name type="scientific">Zea mays</name>
    <name type="common">Maize</name>
    <dbReference type="NCBI Taxonomy" id="4577"/>
    <lineage>
        <taxon>Eukaryota</taxon>
        <taxon>Viridiplantae</taxon>
        <taxon>Streptophyta</taxon>
        <taxon>Embryophyta</taxon>
        <taxon>Tracheophyta</taxon>
        <taxon>Spermatophyta</taxon>
        <taxon>Magnoliopsida</taxon>
        <taxon>Liliopsida</taxon>
        <taxon>Poales</taxon>
        <taxon>Poaceae</taxon>
        <taxon>PACMAD clade</taxon>
        <taxon>Panicoideae</taxon>
        <taxon>Andropogonodae</taxon>
        <taxon>Andropogoneae</taxon>
        <taxon>Tripsacinae</taxon>
        <taxon>Zea</taxon>
    </lineage>
</organism>
<protein>
    <recommendedName>
        <fullName evidence="1">[RNA-polymerase]-subunit kinase</fullName>
        <ecNumber evidence="1">2.7.11.23</ecNumber>
    </recommendedName>
</protein>
<dbReference type="InParanoid" id="A0A1D6P9F1"/>
<dbReference type="PANTHER" id="PTHR24056">
    <property type="entry name" value="CELL DIVISION PROTEIN KINASE"/>
    <property type="match status" value="1"/>
</dbReference>
<proteinExistence type="predicted"/>
<evidence type="ECO:0000256" key="5">
    <source>
        <dbReference type="ARBA" id="ARBA00049280"/>
    </source>
</evidence>